<protein>
    <submittedName>
        <fullName evidence="2">Iron dependent repressor, N-terminal protein</fullName>
    </submittedName>
</protein>
<dbReference type="SUPFAM" id="SSF46785">
    <property type="entry name" value="Winged helix' DNA-binding domain"/>
    <property type="match status" value="1"/>
</dbReference>
<keyword evidence="3" id="KW-1185">Reference proteome</keyword>
<dbReference type="KEGG" id="txy:Thexy_0801"/>
<dbReference type="HOGENOM" id="CLU_110273_0_0_9"/>
<accession>F6BJ10</accession>
<dbReference type="InterPro" id="IPR036388">
    <property type="entry name" value="WH-like_DNA-bd_sf"/>
</dbReference>
<dbReference type="AlphaFoldDB" id="F6BJ10"/>
<feature type="domain" description="HTH dtxR-type" evidence="1">
    <location>
        <begin position="3"/>
        <end position="55"/>
    </location>
</feature>
<dbReference type="Proteomes" id="UP000007239">
    <property type="component" value="Chromosome"/>
</dbReference>
<dbReference type="InterPro" id="IPR022687">
    <property type="entry name" value="HTH_DTXR"/>
</dbReference>
<evidence type="ECO:0000259" key="1">
    <source>
        <dbReference type="Pfam" id="PF01325"/>
    </source>
</evidence>
<dbReference type="RefSeq" id="WP_013787590.1">
    <property type="nucleotide sequence ID" value="NC_015555.1"/>
</dbReference>
<reference evidence="2" key="1">
    <citation type="submission" date="2011-05" db="EMBL/GenBank/DDBJ databases">
        <title>Complete sequence of Thermoanaerobacterium xylanolyticum LX-11.</title>
        <authorList>
            <consortium name="US DOE Joint Genome Institute"/>
            <person name="Lucas S."/>
            <person name="Han J."/>
            <person name="Lapidus A."/>
            <person name="Cheng J.-F."/>
            <person name="Goodwin L."/>
            <person name="Pitluck S."/>
            <person name="Peters L."/>
            <person name="Mikhailova N."/>
            <person name="Lu M."/>
            <person name="Han C."/>
            <person name="Tapia R."/>
            <person name="Land M."/>
            <person name="Hauser L."/>
            <person name="Kyrpides N."/>
            <person name="Ivanova N."/>
            <person name="Pagani I."/>
            <person name="Hemme C."/>
            <person name="Woyke T."/>
        </authorList>
    </citation>
    <scope>NUCLEOTIDE SEQUENCE</scope>
    <source>
        <strain evidence="2">LX-11</strain>
    </source>
</reference>
<name>F6BJ10_THEXL</name>
<dbReference type="InterPro" id="IPR036390">
    <property type="entry name" value="WH_DNA-bd_sf"/>
</dbReference>
<sequence length="219" mass="25164">MPLTKRKVDFLETLIKLYDKDKAPVHYADVASFMGISKWTAYDMLTELEELGYVKRQYFIGEDKSIGRSILVYMPNESAYDVVNKSSIHEWNSVKEVLLNVIKKNDDSISVDDFMNEKKAALKPLKFCAYALTTLLLQIKTLDVTVIENIKNSININGSEAPVILFVGIVIGFYIDYHLSSESRKVFEKVNIFHKYIKELSANDKTLLNNFLKESLLYI</sequence>
<gene>
    <name evidence="2" type="ordered locus">Thexy_0801</name>
</gene>
<organism evidence="2 3">
    <name type="scientific">Thermoanaerobacterium xylanolyticum (strain ATCC 49914 / DSM 7097 / LX-11)</name>
    <dbReference type="NCBI Taxonomy" id="858215"/>
    <lineage>
        <taxon>Bacteria</taxon>
        <taxon>Bacillati</taxon>
        <taxon>Bacillota</taxon>
        <taxon>Clostridia</taxon>
        <taxon>Thermoanaerobacterales</taxon>
        <taxon>Thermoanaerobacteraceae</taxon>
        <taxon>Thermoanaerobacterium</taxon>
    </lineage>
</organism>
<evidence type="ECO:0000313" key="3">
    <source>
        <dbReference type="Proteomes" id="UP000007239"/>
    </source>
</evidence>
<dbReference type="Pfam" id="PF01325">
    <property type="entry name" value="Fe_dep_repress"/>
    <property type="match status" value="1"/>
</dbReference>
<dbReference type="Gene3D" id="1.10.10.10">
    <property type="entry name" value="Winged helix-like DNA-binding domain superfamily/Winged helix DNA-binding domain"/>
    <property type="match status" value="1"/>
</dbReference>
<dbReference type="EMBL" id="CP002739">
    <property type="protein sequence ID" value="AEF16842.1"/>
    <property type="molecule type" value="Genomic_DNA"/>
</dbReference>
<evidence type="ECO:0000313" key="2">
    <source>
        <dbReference type="EMBL" id="AEF16842.1"/>
    </source>
</evidence>
<dbReference type="eggNOG" id="COG1321">
    <property type="taxonomic scope" value="Bacteria"/>
</dbReference>
<dbReference type="GO" id="GO:0003677">
    <property type="term" value="F:DNA binding"/>
    <property type="evidence" value="ECO:0007669"/>
    <property type="project" value="InterPro"/>
</dbReference>
<dbReference type="STRING" id="858215.Thexy_0801"/>
<proteinExistence type="predicted"/>